<name>A0A9P6W2R4_RHOMI</name>
<protein>
    <recommendedName>
        <fullName evidence="4">Riboflavin synthase</fullName>
        <ecNumber evidence="3">2.5.1.9</ecNumber>
    </recommendedName>
</protein>
<evidence type="ECO:0000256" key="3">
    <source>
        <dbReference type="ARBA" id="ARBA00012827"/>
    </source>
</evidence>
<evidence type="ECO:0000256" key="7">
    <source>
        <dbReference type="ARBA" id="ARBA00022737"/>
    </source>
</evidence>
<gene>
    <name evidence="10" type="primary">RIB5</name>
    <name evidence="10" type="ORF">C6P46_003022</name>
</gene>
<keyword evidence="7" id="KW-0677">Repeat</keyword>
<accession>A0A9P6W2R4</accession>
<dbReference type="Proteomes" id="UP000777482">
    <property type="component" value="Unassembled WGS sequence"/>
</dbReference>
<evidence type="ECO:0000256" key="2">
    <source>
        <dbReference type="ARBA" id="ARBA00004887"/>
    </source>
</evidence>
<dbReference type="InterPro" id="IPR023366">
    <property type="entry name" value="ATP_synth_asu-like_sf"/>
</dbReference>
<dbReference type="OrthoDB" id="10258924at2759"/>
<dbReference type="EMBL" id="PUHQ01000023">
    <property type="protein sequence ID" value="KAG0662934.1"/>
    <property type="molecule type" value="Genomic_DNA"/>
</dbReference>
<feature type="domain" description="Lumazine-binding" evidence="9">
    <location>
        <begin position="11"/>
        <end position="123"/>
    </location>
</feature>
<dbReference type="InterPro" id="IPR001783">
    <property type="entry name" value="Lumazine-bd"/>
</dbReference>
<dbReference type="PANTHER" id="PTHR21098">
    <property type="entry name" value="RIBOFLAVIN SYNTHASE ALPHA CHAIN"/>
    <property type="match status" value="1"/>
</dbReference>
<comment type="caution">
    <text evidence="10">The sequence shown here is derived from an EMBL/GenBank/DDBJ whole genome shotgun (WGS) entry which is preliminary data.</text>
</comment>
<keyword evidence="6" id="KW-0808">Transferase</keyword>
<dbReference type="GO" id="GO:0009231">
    <property type="term" value="P:riboflavin biosynthetic process"/>
    <property type="evidence" value="ECO:0007669"/>
    <property type="project" value="UniProtKB-KW"/>
</dbReference>
<evidence type="ECO:0000256" key="1">
    <source>
        <dbReference type="ARBA" id="ARBA00002803"/>
    </source>
</evidence>
<dbReference type="Gene3D" id="2.40.30.20">
    <property type="match status" value="1"/>
</dbReference>
<reference evidence="10 11" key="1">
    <citation type="submission" date="2020-11" db="EMBL/GenBank/DDBJ databases">
        <title>Kefir isolates.</title>
        <authorList>
            <person name="Marcisauskas S."/>
            <person name="Kim Y."/>
            <person name="Blasche S."/>
        </authorList>
    </citation>
    <scope>NUCLEOTIDE SEQUENCE [LARGE SCALE GENOMIC DNA]</scope>
    <source>
        <strain evidence="10 11">KR</strain>
    </source>
</reference>
<evidence type="ECO:0000313" key="11">
    <source>
        <dbReference type="Proteomes" id="UP000777482"/>
    </source>
</evidence>
<evidence type="ECO:0000259" key="9">
    <source>
        <dbReference type="PROSITE" id="PS51177"/>
    </source>
</evidence>
<organism evidence="10 11">
    <name type="scientific">Rhodotorula mucilaginosa</name>
    <name type="common">Yeast</name>
    <name type="synonym">Rhodotorula rubra</name>
    <dbReference type="NCBI Taxonomy" id="5537"/>
    <lineage>
        <taxon>Eukaryota</taxon>
        <taxon>Fungi</taxon>
        <taxon>Dikarya</taxon>
        <taxon>Basidiomycota</taxon>
        <taxon>Pucciniomycotina</taxon>
        <taxon>Microbotryomycetes</taxon>
        <taxon>Sporidiobolales</taxon>
        <taxon>Sporidiobolaceae</taxon>
        <taxon>Rhodotorula</taxon>
    </lineage>
</organism>
<comment type="function">
    <text evidence="1">Catalyzes the dismutation of two molecules of 6,7-dimethyl-8-ribityllumazine, resulting in the formation of riboflavin and 5-amino-6-(D-ribitylamino)uracil.</text>
</comment>
<evidence type="ECO:0000256" key="4">
    <source>
        <dbReference type="ARBA" id="ARBA00013950"/>
    </source>
</evidence>
<keyword evidence="11" id="KW-1185">Reference proteome</keyword>
<sequence length="157" mass="16661">MAGHGRFGGHFVQGHVDTTAKIVSKVPDGDSIRMLFSLPLEFFTPMIPKGYVALDGTSLTLTHLSTPRTAADAHFDPSDPHRGVFGVMLIAHTQSRTVVAAKEVGDTVNVECDIVGKGVESVVRNVLEGGGESGGALEQMIERVVGRVLVEKGLVKQ</sequence>
<evidence type="ECO:0000256" key="6">
    <source>
        <dbReference type="ARBA" id="ARBA00022679"/>
    </source>
</evidence>
<dbReference type="GO" id="GO:0004746">
    <property type="term" value="F:riboflavin synthase activity"/>
    <property type="evidence" value="ECO:0007669"/>
    <property type="project" value="UniProtKB-EC"/>
</dbReference>
<comment type="pathway">
    <text evidence="2">Cofactor biosynthesis; riboflavin biosynthesis; riboflavin from 2-hydroxy-3-oxobutyl phosphate and 5-amino-6-(D-ribitylamino)uracil: step 2/2.</text>
</comment>
<evidence type="ECO:0000256" key="8">
    <source>
        <dbReference type="PROSITE-ProRule" id="PRU00524"/>
    </source>
</evidence>
<feature type="repeat" description="Lumazine-binding" evidence="8">
    <location>
        <begin position="11"/>
        <end position="123"/>
    </location>
</feature>
<dbReference type="AlphaFoldDB" id="A0A9P6W2R4"/>
<dbReference type="InterPro" id="IPR026017">
    <property type="entry name" value="Lumazine-bd_dom"/>
</dbReference>
<evidence type="ECO:0000256" key="5">
    <source>
        <dbReference type="ARBA" id="ARBA00022619"/>
    </source>
</evidence>
<evidence type="ECO:0000313" key="10">
    <source>
        <dbReference type="EMBL" id="KAG0662934.1"/>
    </source>
</evidence>
<dbReference type="PROSITE" id="PS51177">
    <property type="entry name" value="LUMAZINE_BIND"/>
    <property type="match status" value="1"/>
</dbReference>
<dbReference type="SUPFAM" id="SSF63380">
    <property type="entry name" value="Riboflavin synthase domain-like"/>
    <property type="match status" value="1"/>
</dbReference>
<keyword evidence="5" id="KW-0686">Riboflavin biosynthesis</keyword>
<dbReference type="PANTHER" id="PTHR21098:SF0">
    <property type="entry name" value="RIBOFLAVIN SYNTHASE"/>
    <property type="match status" value="1"/>
</dbReference>
<dbReference type="Pfam" id="PF00677">
    <property type="entry name" value="Lum_binding"/>
    <property type="match status" value="1"/>
</dbReference>
<dbReference type="EC" id="2.5.1.9" evidence="3"/>
<dbReference type="FunFam" id="2.40.30.20:FF:000004">
    <property type="entry name" value="Riboflavin synthase, alpha subunit"/>
    <property type="match status" value="1"/>
</dbReference>
<proteinExistence type="predicted"/>
<dbReference type="InterPro" id="IPR017938">
    <property type="entry name" value="Riboflavin_synthase-like_b-brl"/>
</dbReference>